<evidence type="ECO:0000256" key="8">
    <source>
        <dbReference type="ARBA" id="ARBA00022919"/>
    </source>
</evidence>
<protein>
    <recommendedName>
        <fullName evidence="5">serine C-palmitoyltransferase</fullName>
        <ecNumber evidence="5">2.3.1.50</ecNumber>
    </recommendedName>
</protein>
<feature type="domain" description="Aminotransferase class I/classII large" evidence="11">
    <location>
        <begin position="111"/>
        <end position="382"/>
    </location>
</feature>
<evidence type="ECO:0000256" key="1">
    <source>
        <dbReference type="ARBA" id="ARBA00001933"/>
    </source>
</evidence>
<dbReference type="PANTHER" id="PTHR13693">
    <property type="entry name" value="CLASS II AMINOTRANSFERASE/8-AMINO-7-OXONONANOATE SYNTHASE"/>
    <property type="match status" value="1"/>
</dbReference>
<dbReference type="InterPro" id="IPR015422">
    <property type="entry name" value="PyrdxlP-dep_Trfase_small"/>
</dbReference>
<dbReference type="Pfam" id="PF00155">
    <property type="entry name" value="Aminotran_1_2"/>
    <property type="match status" value="1"/>
</dbReference>
<dbReference type="Proteomes" id="UP000054408">
    <property type="component" value="Unassembled WGS sequence"/>
</dbReference>
<evidence type="ECO:0000256" key="4">
    <source>
        <dbReference type="ARBA" id="ARBA00008392"/>
    </source>
</evidence>
<comment type="similarity">
    <text evidence="4">Belongs to the class-II pyridoxal-phosphate-dependent aminotransferase family.</text>
</comment>
<comment type="cofactor">
    <cofactor evidence="1">
        <name>pyridoxal 5'-phosphate</name>
        <dbReference type="ChEBI" id="CHEBI:597326"/>
    </cofactor>
</comment>
<dbReference type="OMA" id="LTKYGCG"/>
<proteinExistence type="inferred from homology"/>
<dbReference type="AlphaFoldDB" id="A0A0L0D558"/>
<dbReference type="SUPFAM" id="SSF53383">
    <property type="entry name" value="PLP-dependent transferases"/>
    <property type="match status" value="1"/>
</dbReference>
<dbReference type="Gene3D" id="3.90.1150.10">
    <property type="entry name" value="Aspartate Aminotransferase, domain 1"/>
    <property type="match status" value="1"/>
</dbReference>
<dbReference type="EMBL" id="GL349445">
    <property type="protein sequence ID" value="KNC47201.1"/>
    <property type="molecule type" value="Genomic_DNA"/>
</dbReference>
<dbReference type="GO" id="GO:0016020">
    <property type="term" value="C:membrane"/>
    <property type="evidence" value="ECO:0007669"/>
    <property type="project" value="GOC"/>
</dbReference>
<dbReference type="InterPro" id="IPR015421">
    <property type="entry name" value="PyrdxlP-dep_Trfase_major"/>
</dbReference>
<gene>
    <name evidence="12" type="ORF">AMSG_11779</name>
</gene>
<evidence type="ECO:0000256" key="5">
    <source>
        <dbReference type="ARBA" id="ARBA00013220"/>
    </source>
</evidence>
<dbReference type="PANTHER" id="PTHR13693:SF2">
    <property type="entry name" value="SERINE PALMITOYLTRANSFERASE 1"/>
    <property type="match status" value="1"/>
</dbReference>
<evidence type="ECO:0000256" key="10">
    <source>
        <dbReference type="ARBA" id="ARBA00023315"/>
    </source>
</evidence>
<dbReference type="InterPro" id="IPR050087">
    <property type="entry name" value="AON_synthase_class-II"/>
</dbReference>
<keyword evidence="7" id="KW-0663">Pyridoxal phosphate</keyword>
<evidence type="ECO:0000256" key="2">
    <source>
        <dbReference type="ARBA" id="ARBA00004760"/>
    </source>
</evidence>
<dbReference type="GO" id="GO:0046513">
    <property type="term" value="P:ceramide biosynthetic process"/>
    <property type="evidence" value="ECO:0007669"/>
    <property type="project" value="TreeGrafter"/>
</dbReference>
<evidence type="ECO:0000313" key="12">
    <source>
        <dbReference type="EMBL" id="KNC47201.1"/>
    </source>
</evidence>
<keyword evidence="8" id="KW-0746">Sphingolipid metabolism</keyword>
<dbReference type="STRING" id="461836.A0A0L0D558"/>
<dbReference type="GeneID" id="25569694"/>
<comment type="pathway">
    <text evidence="3">Sphingolipid metabolism.</text>
</comment>
<dbReference type="GO" id="GO:0046512">
    <property type="term" value="P:sphingosine biosynthetic process"/>
    <property type="evidence" value="ECO:0007669"/>
    <property type="project" value="TreeGrafter"/>
</dbReference>
<evidence type="ECO:0000256" key="3">
    <source>
        <dbReference type="ARBA" id="ARBA00004991"/>
    </source>
</evidence>
<keyword evidence="6" id="KW-0808">Transferase</keyword>
<keyword evidence="13" id="KW-1185">Reference proteome</keyword>
<comment type="pathway">
    <text evidence="2">Lipid metabolism; sphingolipid metabolism.</text>
</comment>
<name>A0A0L0D558_THETB</name>
<dbReference type="Gene3D" id="3.40.640.10">
    <property type="entry name" value="Type I PLP-dependent aspartate aminotransferase-like (Major domain)"/>
    <property type="match status" value="1"/>
</dbReference>
<dbReference type="InterPro" id="IPR015424">
    <property type="entry name" value="PyrdxlP-dep_Trfase"/>
</dbReference>
<keyword evidence="9" id="KW-0443">Lipid metabolism</keyword>
<dbReference type="RefSeq" id="XP_013760012.1">
    <property type="nucleotide sequence ID" value="XM_013904558.1"/>
</dbReference>
<dbReference type="EC" id="2.3.1.50" evidence="5"/>
<dbReference type="InterPro" id="IPR004839">
    <property type="entry name" value="Aminotransferase_I/II_large"/>
</dbReference>
<evidence type="ECO:0000256" key="7">
    <source>
        <dbReference type="ARBA" id="ARBA00022898"/>
    </source>
</evidence>
<evidence type="ECO:0000259" key="11">
    <source>
        <dbReference type="Pfam" id="PF00155"/>
    </source>
</evidence>
<keyword evidence="10" id="KW-0012">Acyltransferase</keyword>
<dbReference type="GO" id="GO:0030170">
    <property type="term" value="F:pyridoxal phosphate binding"/>
    <property type="evidence" value="ECO:0007669"/>
    <property type="project" value="InterPro"/>
</dbReference>
<reference evidence="12 13" key="1">
    <citation type="submission" date="2010-05" db="EMBL/GenBank/DDBJ databases">
        <title>The Genome Sequence of Thecamonas trahens ATCC 50062.</title>
        <authorList>
            <consortium name="The Broad Institute Genome Sequencing Platform"/>
            <person name="Russ C."/>
            <person name="Cuomo C."/>
            <person name="Shea T."/>
            <person name="Young S.K."/>
            <person name="Zeng Q."/>
            <person name="Koehrsen M."/>
            <person name="Haas B."/>
            <person name="Borodovsky M."/>
            <person name="Guigo R."/>
            <person name="Alvarado L."/>
            <person name="Berlin A."/>
            <person name="Bochicchio J."/>
            <person name="Borenstein D."/>
            <person name="Chapman S."/>
            <person name="Chen Z."/>
            <person name="Freedman E."/>
            <person name="Gellesch M."/>
            <person name="Goldberg J."/>
            <person name="Griggs A."/>
            <person name="Gujja S."/>
            <person name="Heilman E."/>
            <person name="Heiman D."/>
            <person name="Hepburn T."/>
            <person name="Howarth C."/>
            <person name="Jen D."/>
            <person name="Larson L."/>
            <person name="Mehta T."/>
            <person name="Park D."/>
            <person name="Pearson M."/>
            <person name="Roberts A."/>
            <person name="Saif S."/>
            <person name="Shenoy N."/>
            <person name="Sisk P."/>
            <person name="Stolte C."/>
            <person name="Sykes S."/>
            <person name="Thomson T."/>
            <person name="Walk T."/>
            <person name="White J."/>
            <person name="Yandava C."/>
            <person name="Burger G."/>
            <person name="Gray M.W."/>
            <person name="Holland P.W.H."/>
            <person name="King N."/>
            <person name="Lang F.B.F."/>
            <person name="Roger A.J."/>
            <person name="Ruiz-Trillo I."/>
            <person name="Lander E."/>
            <person name="Nusbaum C."/>
        </authorList>
    </citation>
    <scope>NUCLEOTIDE SEQUENCE [LARGE SCALE GENOMIC DNA]</scope>
    <source>
        <strain evidence="12 13">ATCC 50062</strain>
    </source>
</reference>
<sequence length="557" mass="59390">MIDDAIHLAQHLYNVAIEFTVYMYQNDPYHVAVEAALALWVVYLMLGSSFRPSSKPTKLSRTEIDELVEEWTPEPLVPVLDDRQKAMEMGPVIDRVEPGGVHVTIEGKDGVLNLGSGNYLGLSGNRDCIQAALLTLKEYGCGSCGPRGFYGSVNPHVHLEEAFARWLGVEESILYSYGFSTIASAIPAFAKRGDVIVADKAVSFPVQTGLRLSRSKILWYEHNDMDDLERVLSEYVAAADERGGKLNRRFVVTEGVFANTGTICDLPRIVELKNKFRFRLVVEESHSLGVLGASGKGVTEHFGVDIDELLFLTASLSNSFAAVGGICAGSSVVVDHQRLSGSGYCFSASAPPMLSSAANTALDLVADSPAPFLDALADRVSVLHSSRLRSLPGTVALGSHRVPFLHLVLDVPDSATASDDGRNAQEDVWSAVAAAALDAGILIAATRFNYSEEYFTPQPALTISVSAAMDVDDLAAALATIADIVTNALTSLPPLLALNQPIPAIPASPEPPARAAPPAAPRARAVRNGSPAGCCCPMNLPPVLAPSKLVCRHPNLP</sequence>
<dbReference type="OrthoDB" id="3168162at2759"/>
<evidence type="ECO:0000256" key="9">
    <source>
        <dbReference type="ARBA" id="ARBA00023098"/>
    </source>
</evidence>
<evidence type="ECO:0000256" key="6">
    <source>
        <dbReference type="ARBA" id="ARBA00022679"/>
    </source>
</evidence>
<dbReference type="GO" id="GO:0005783">
    <property type="term" value="C:endoplasmic reticulum"/>
    <property type="evidence" value="ECO:0007669"/>
    <property type="project" value="TreeGrafter"/>
</dbReference>
<dbReference type="eggNOG" id="KOG1358">
    <property type="taxonomic scope" value="Eukaryota"/>
</dbReference>
<accession>A0A0L0D558</accession>
<dbReference type="GO" id="GO:0004758">
    <property type="term" value="F:serine C-palmitoyltransferase activity"/>
    <property type="evidence" value="ECO:0007669"/>
    <property type="project" value="TreeGrafter"/>
</dbReference>
<organism evidence="12 13">
    <name type="scientific">Thecamonas trahens ATCC 50062</name>
    <dbReference type="NCBI Taxonomy" id="461836"/>
    <lineage>
        <taxon>Eukaryota</taxon>
        <taxon>Apusozoa</taxon>
        <taxon>Apusomonadida</taxon>
        <taxon>Apusomonadidae</taxon>
        <taxon>Thecamonas</taxon>
    </lineage>
</organism>
<evidence type="ECO:0000313" key="13">
    <source>
        <dbReference type="Proteomes" id="UP000054408"/>
    </source>
</evidence>